<sequence length="89" mass="9823">MKIDSGHSGYQYPNRTQAPERKTEEAQQSETQKVSRSPNAITGSSTLFSTSLAKALWVMEAADANTPEVQAPALSQDWVESRYQEFADA</sequence>
<keyword evidence="3" id="KW-1185">Reference proteome</keyword>
<reference evidence="2 3" key="1">
    <citation type="submission" date="2022-04" db="EMBL/GenBank/DDBJ databases">
        <title>Rhizobium coralii sp. nov., isolated from coral Turbinaria peltata.</title>
        <authorList>
            <person name="Sun H."/>
        </authorList>
    </citation>
    <scope>NUCLEOTIDE SEQUENCE [LARGE SCALE GENOMIC DNA]</scope>
    <source>
        <strain evidence="2 3">NTR19</strain>
    </source>
</reference>
<feature type="region of interest" description="Disordered" evidence="1">
    <location>
        <begin position="1"/>
        <end position="44"/>
    </location>
</feature>
<feature type="compositionally biased region" description="Polar residues" evidence="1">
    <location>
        <begin position="26"/>
        <end position="44"/>
    </location>
</feature>
<gene>
    <name evidence="2" type="ORF">M0654_10835</name>
</gene>
<comment type="caution">
    <text evidence="2">The sequence shown here is derived from an EMBL/GenBank/DDBJ whole genome shotgun (WGS) entry which is preliminary data.</text>
</comment>
<name>A0ABT0IRI2_9HYPH</name>
<evidence type="ECO:0000313" key="3">
    <source>
        <dbReference type="Proteomes" id="UP001202827"/>
    </source>
</evidence>
<evidence type="ECO:0000313" key="2">
    <source>
        <dbReference type="EMBL" id="MCK8780480.1"/>
    </source>
</evidence>
<dbReference type="RefSeq" id="WP_248683107.1">
    <property type="nucleotide sequence ID" value="NZ_JALPRY010000012.1"/>
</dbReference>
<evidence type="ECO:0000256" key="1">
    <source>
        <dbReference type="SAM" id="MobiDB-lite"/>
    </source>
</evidence>
<protein>
    <submittedName>
        <fullName evidence="2">Uncharacterized protein</fullName>
    </submittedName>
</protein>
<dbReference type="Proteomes" id="UP001202827">
    <property type="component" value="Unassembled WGS sequence"/>
</dbReference>
<organism evidence="2 3">
    <name type="scientific">Neorhizobium turbinariae</name>
    <dbReference type="NCBI Taxonomy" id="2937795"/>
    <lineage>
        <taxon>Bacteria</taxon>
        <taxon>Pseudomonadati</taxon>
        <taxon>Pseudomonadota</taxon>
        <taxon>Alphaproteobacteria</taxon>
        <taxon>Hyphomicrobiales</taxon>
        <taxon>Rhizobiaceae</taxon>
        <taxon>Rhizobium/Agrobacterium group</taxon>
        <taxon>Neorhizobium</taxon>
    </lineage>
</organism>
<accession>A0ABT0IRI2</accession>
<proteinExistence type="predicted"/>
<dbReference type="EMBL" id="JALPRY010000012">
    <property type="protein sequence ID" value="MCK8780480.1"/>
    <property type="molecule type" value="Genomic_DNA"/>
</dbReference>